<gene>
    <name evidence="2" type="ORF">HG15A2_15680</name>
</gene>
<dbReference type="OrthoDB" id="6183686at2"/>
<dbReference type="Pfam" id="PF14486">
    <property type="entry name" value="DUF4432"/>
    <property type="match status" value="1"/>
</dbReference>
<keyword evidence="3" id="KW-1185">Reference proteome</keyword>
<dbReference type="RefSeq" id="WP_145059324.1">
    <property type="nucleotide sequence ID" value="NZ_CP036263.1"/>
</dbReference>
<protein>
    <recommendedName>
        <fullName evidence="4">DUF4432 domain-containing protein</fullName>
    </recommendedName>
</protein>
<dbReference type="Proteomes" id="UP000319852">
    <property type="component" value="Chromosome"/>
</dbReference>
<reference evidence="2 3" key="1">
    <citation type="submission" date="2019-02" db="EMBL/GenBank/DDBJ databases">
        <title>Deep-cultivation of Planctomycetes and their phenomic and genomic characterization uncovers novel biology.</title>
        <authorList>
            <person name="Wiegand S."/>
            <person name="Jogler M."/>
            <person name="Boedeker C."/>
            <person name="Pinto D."/>
            <person name="Vollmers J."/>
            <person name="Rivas-Marin E."/>
            <person name="Kohn T."/>
            <person name="Peeters S.H."/>
            <person name="Heuer A."/>
            <person name="Rast P."/>
            <person name="Oberbeckmann S."/>
            <person name="Bunk B."/>
            <person name="Jeske O."/>
            <person name="Meyerdierks A."/>
            <person name="Storesund J.E."/>
            <person name="Kallscheuer N."/>
            <person name="Luecker S."/>
            <person name="Lage O.M."/>
            <person name="Pohl T."/>
            <person name="Merkel B.J."/>
            <person name="Hornburger P."/>
            <person name="Mueller R.-W."/>
            <person name="Bruemmer F."/>
            <person name="Labrenz M."/>
            <person name="Spormann A.M."/>
            <person name="Op den Camp H."/>
            <person name="Overmann J."/>
            <person name="Amann R."/>
            <person name="Jetten M.S.M."/>
            <person name="Mascher T."/>
            <person name="Medema M.H."/>
            <person name="Devos D.P."/>
            <person name="Kaster A.-K."/>
            <person name="Ovreas L."/>
            <person name="Rohde M."/>
            <person name="Galperin M.Y."/>
            <person name="Jogler C."/>
        </authorList>
    </citation>
    <scope>NUCLEOTIDE SEQUENCE [LARGE SCALE GENOMIC DNA]</scope>
    <source>
        <strain evidence="2 3">HG15A2</strain>
    </source>
</reference>
<feature type="region of interest" description="Disordered" evidence="1">
    <location>
        <begin position="237"/>
        <end position="256"/>
    </location>
</feature>
<dbReference type="InterPro" id="IPR014718">
    <property type="entry name" value="GH-type_carb-bd"/>
</dbReference>
<evidence type="ECO:0008006" key="4">
    <source>
        <dbReference type="Google" id="ProtNLM"/>
    </source>
</evidence>
<feature type="compositionally biased region" description="Basic and acidic residues" evidence="1">
    <location>
        <begin position="237"/>
        <end position="246"/>
    </location>
</feature>
<proteinExistence type="predicted"/>
<organism evidence="2 3">
    <name type="scientific">Adhaeretor mobilis</name>
    <dbReference type="NCBI Taxonomy" id="1930276"/>
    <lineage>
        <taxon>Bacteria</taxon>
        <taxon>Pseudomonadati</taxon>
        <taxon>Planctomycetota</taxon>
        <taxon>Planctomycetia</taxon>
        <taxon>Pirellulales</taxon>
        <taxon>Lacipirellulaceae</taxon>
        <taxon>Adhaeretor</taxon>
    </lineage>
</organism>
<dbReference type="InterPro" id="IPR027839">
    <property type="entry name" value="DUF4432"/>
</dbReference>
<dbReference type="CDD" id="cd09023">
    <property type="entry name" value="Aldose_epim_Ec_c4013"/>
    <property type="match status" value="1"/>
</dbReference>
<evidence type="ECO:0000313" key="3">
    <source>
        <dbReference type="Proteomes" id="UP000319852"/>
    </source>
</evidence>
<evidence type="ECO:0000256" key="1">
    <source>
        <dbReference type="SAM" id="MobiDB-lite"/>
    </source>
</evidence>
<accession>A0A517MTS8</accession>
<dbReference type="EMBL" id="CP036263">
    <property type="protein sequence ID" value="QDS98295.1"/>
    <property type="molecule type" value="Genomic_DNA"/>
</dbReference>
<dbReference type="GO" id="GO:0030246">
    <property type="term" value="F:carbohydrate binding"/>
    <property type="evidence" value="ECO:0007669"/>
    <property type="project" value="InterPro"/>
</dbReference>
<dbReference type="Gene3D" id="2.70.98.10">
    <property type="match status" value="1"/>
</dbReference>
<sequence>MAIKTWTLTDKSTMTHESACRISSADMPKTACKWSVTQRTLHGGLSDGVDLIEIDNGRLRIFVLPTRGMGVWKAQLDDSVIGWKSPVRGPVHPGHVPLFEPSGLGWLEGFDEFIVRCGLESNGAPEFDDQGRLRYPLHGRIANRPAYFVDVTVDDVAQTISVRGFVEETRFHFQKLRLEASLTTAFDSTEFKLNDRVENYGGTAAGMQMLYHINIGEPRLAPGDQFVAPVRNRTLREGTRDDRTGDDQASGWDTYGPPVAGQGETCYYMDLAADDSGRSQVLLKHNAGTAGTAVSFDTNTLPCFTLWKNPAASEDGYVTGMEPGTNFPNTRNVEAQSGRVVMLESGASWSTEIGVRCLTSAKEVYAVEGEICQLGVSRGELS</sequence>
<dbReference type="AlphaFoldDB" id="A0A517MTS8"/>
<dbReference type="KEGG" id="amob:HG15A2_15680"/>
<evidence type="ECO:0000313" key="2">
    <source>
        <dbReference type="EMBL" id="QDS98295.1"/>
    </source>
</evidence>
<name>A0A517MTS8_9BACT</name>